<evidence type="ECO:0000313" key="8">
    <source>
        <dbReference type="EMBL" id="ASG24237.1"/>
    </source>
</evidence>
<dbReference type="GO" id="GO:0030572">
    <property type="term" value="F:phosphatidyltransferase activity"/>
    <property type="evidence" value="ECO:0007669"/>
    <property type="project" value="UniProtKB-ARBA"/>
</dbReference>
<evidence type="ECO:0000256" key="1">
    <source>
        <dbReference type="ARBA" id="ARBA00003145"/>
    </source>
</evidence>
<dbReference type="AlphaFoldDB" id="A0A248JZT2"/>
<dbReference type="CDD" id="cd09159">
    <property type="entry name" value="PLDc_ybhO_like_2"/>
    <property type="match status" value="1"/>
</dbReference>
<feature type="domain" description="PLD phosphodiesterase" evidence="7">
    <location>
        <begin position="368"/>
        <end position="395"/>
    </location>
</feature>
<proteinExistence type="predicted"/>
<evidence type="ECO:0000259" key="7">
    <source>
        <dbReference type="PROSITE" id="PS50035"/>
    </source>
</evidence>
<keyword evidence="4" id="KW-0964">Secreted</keyword>
<reference evidence="8 9" key="1">
    <citation type="submission" date="2017-06" db="EMBL/GenBank/DDBJ databases">
        <title>Complete genome sequence of Nitrospirillum amazonense strain CBAmC, an endophytic nitrogen-fixing and plant growth-promoting bacterium, isolated from sugarcane.</title>
        <authorList>
            <person name="Schwab S."/>
            <person name="dos Santos Teixeira K.R."/>
            <person name="Simoes Araujo J.L."/>
            <person name="Soares Vidal M."/>
            <person name="Borges de Freitas H.R."/>
            <person name="Rivello Crivelaro A.L."/>
            <person name="Bueno de Camargo Nunes A."/>
            <person name="dos Santos C.M."/>
            <person name="Palmeira da Silva Rosa D."/>
            <person name="da Silva Padilha D."/>
            <person name="da Silva E."/>
            <person name="Araujo Terra L."/>
            <person name="Soares Mendes V."/>
            <person name="Farinelli L."/>
            <person name="Magalhaes Cruz L."/>
            <person name="Baldani J.I."/>
        </authorList>
    </citation>
    <scope>NUCLEOTIDE SEQUENCE [LARGE SCALE GENOMIC DNA]</scope>
    <source>
        <strain evidence="8 9">CBAmC</strain>
    </source>
</reference>
<comment type="function">
    <text evidence="1">Could be a virulence factor.</text>
</comment>
<name>A0A248JZT2_9PROT</name>
<dbReference type="PROSITE" id="PS50035">
    <property type="entry name" value="PLD"/>
    <property type="match status" value="2"/>
</dbReference>
<comment type="subcellular location">
    <subcellularLocation>
        <location evidence="2">Secreted</location>
    </subcellularLocation>
</comment>
<dbReference type="GO" id="GO:0005576">
    <property type="term" value="C:extracellular region"/>
    <property type="evidence" value="ECO:0007669"/>
    <property type="project" value="UniProtKB-SubCell"/>
</dbReference>
<evidence type="ECO:0000313" key="9">
    <source>
        <dbReference type="Proteomes" id="UP000197153"/>
    </source>
</evidence>
<dbReference type="Pfam" id="PF13091">
    <property type="entry name" value="PLDc_2"/>
    <property type="match status" value="2"/>
</dbReference>
<dbReference type="EMBL" id="CP022112">
    <property type="protein sequence ID" value="ASG24237.1"/>
    <property type="molecule type" value="Genomic_DNA"/>
</dbReference>
<dbReference type="SUPFAM" id="SSF56024">
    <property type="entry name" value="Phospholipase D/nuclease"/>
    <property type="match status" value="2"/>
</dbReference>
<gene>
    <name evidence="8" type="ORF">Y958_25335</name>
</gene>
<evidence type="ECO:0000256" key="3">
    <source>
        <dbReference type="ARBA" id="ARBA00018392"/>
    </source>
</evidence>
<keyword evidence="9" id="KW-1185">Reference proteome</keyword>
<dbReference type="PANTHER" id="PTHR21248">
    <property type="entry name" value="CARDIOLIPIN SYNTHASE"/>
    <property type="match status" value="1"/>
</dbReference>
<dbReference type="KEGG" id="nao:Y958_25335"/>
<accession>A0A248JZT2</accession>
<evidence type="ECO:0000256" key="6">
    <source>
        <dbReference type="SAM" id="MobiDB-lite"/>
    </source>
</evidence>
<feature type="domain" description="PLD phosphodiesterase" evidence="7">
    <location>
        <begin position="176"/>
        <end position="203"/>
    </location>
</feature>
<evidence type="ECO:0000256" key="4">
    <source>
        <dbReference type="ARBA" id="ARBA00022525"/>
    </source>
</evidence>
<dbReference type="CDD" id="cd09110">
    <property type="entry name" value="PLDc_CLS_1"/>
    <property type="match status" value="1"/>
</dbReference>
<dbReference type="PANTHER" id="PTHR21248:SF22">
    <property type="entry name" value="PHOSPHOLIPASE D"/>
    <property type="match status" value="1"/>
</dbReference>
<organism evidence="8 9">
    <name type="scientific">Nitrospirillum viridazoti CBAmc</name>
    <dbReference type="NCBI Taxonomy" id="1441467"/>
    <lineage>
        <taxon>Bacteria</taxon>
        <taxon>Pseudomonadati</taxon>
        <taxon>Pseudomonadota</taxon>
        <taxon>Alphaproteobacteria</taxon>
        <taxon>Rhodospirillales</taxon>
        <taxon>Azospirillaceae</taxon>
        <taxon>Nitrospirillum</taxon>
        <taxon>Nitrospirillum viridazoti</taxon>
    </lineage>
</organism>
<feature type="region of interest" description="Disordered" evidence="6">
    <location>
        <begin position="247"/>
        <end position="272"/>
    </location>
</feature>
<sequence>MAGRRWRWHDPAMPPRLSFVKTALIALALVSGLAGCATLPSADPDIARALATADATSRLDLLRRQGEIIGGAPFVGGNSVTLLRSGTETYAAMDAAIDGARTRIDMESYEFDGVEGSRFAEKLVAKRAQGVEVNLIYDAWGSQDTPKEVFDRLRQGGVNLLVFNPVDPATLLTLDVNRRDHRKLLIVDDAVAIVGGVNISEVYDRRHHAGAGAENQDPEQRPWRDTDVRIAGPVVAEFQRLYAETWEQQRQAQGPDATPALNAPPPVPRTRPGDIVLQALSGAPTEGRPLIYRSLLVAITLARKSIHLTTGYFVPTPDLARALRQAAGRGVDVTVLVPGPSDSPLSVMAGRGYYSDLLAAGVHIYEYADAILHAKTAVIDGDWSTVGSSNLDWRSVAFNNEINAVVLGAGFGQEMEAMFQHDLTHARAIEPEAWRHRGLDERLGEWGARLVEEVL</sequence>
<dbReference type="Gene3D" id="3.30.870.10">
    <property type="entry name" value="Endonuclease Chain A"/>
    <property type="match status" value="3"/>
</dbReference>
<protein>
    <recommendedName>
        <fullName evidence="3">Phospholipase D</fullName>
    </recommendedName>
    <alternativeName>
        <fullName evidence="5">Choline phosphatase</fullName>
    </alternativeName>
</protein>
<dbReference type="Proteomes" id="UP000197153">
    <property type="component" value="Chromosome 3"/>
</dbReference>
<dbReference type="InterPro" id="IPR025202">
    <property type="entry name" value="PLD-like_dom"/>
</dbReference>
<dbReference type="SMART" id="SM00155">
    <property type="entry name" value="PLDc"/>
    <property type="match status" value="2"/>
</dbReference>
<evidence type="ECO:0000256" key="5">
    <source>
        <dbReference type="ARBA" id="ARBA00029594"/>
    </source>
</evidence>
<dbReference type="GO" id="GO:0032049">
    <property type="term" value="P:cardiolipin biosynthetic process"/>
    <property type="evidence" value="ECO:0007669"/>
    <property type="project" value="UniProtKB-ARBA"/>
</dbReference>
<evidence type="ECO:0000256" key="2">
    <source>
        <dbReference type="ARBA" id="ARBA00004613"/>
    </source>
</evidence>
<dbReference type="InterPro" id="IPR001736">
    <property type="entry name" value="PLipase_D/transphosphatidylase"/>
</dbReference>